<dbReference type="NCBIfam" id="TIGR00715">
    <property type="entry name" value="precor6x_red"/>
    <property type="match status" value="1"/>
</dbReference>
<keyword evidence="3" id="KW-0560">Oxidoreductase</keyword>
<dbReference type="EMBL" id="LANI01000023">
    <property type="protein sequence ID" value="KKJ76016.1"/>
    <property type="molecule type" value="Genomic_DNA"/>
</dbReference>
<dbReference type="UniPathway" id="UPA00148"/>
<keyword evidence="5" id="KW-1185">Reference proteome</keyword>
<evidence type="ECO:0000313" key="5">
    <source>
        <dbReference type="Proteomes" id="UP000034491"/>
    </source>
</evidence>
<evidence type="ECO:0000256" key="2">
    <source>
        <dbReference type="ARBA" id="ARBA00022573"/>
    </source>
</evidence>
<dbReference type="PROSITE" id="PS51014">
    <property type="entry name" value="COBK_CBIJ"/>
    <property type="match status" value="1"/>
</dbReference>
<dbReference type="InterPro" id="IPR003723">
    <property type="entry name" value="Precorrin-6x_reduct"/>
</dbReference>
<protein>
    <recommendedName>
        <fullName evidence="6">Cobalt-precorrin-6X reductase</fullName>
    </recommendedName>
</protein>
<evidence type="ECO:0000313" key="4">
    <source>
        <dbReference type="EMBL" id="KKJ76016.1"/>
    </source>
</evidence>
<dbReference type="PANTHER" id="PTHR36925:SF1">
    <property type="entry name" value="COBALT-PRECORRIN-6A REDUCTASE"/>
    <property type="match status" value="1"/>
</dbReference>
<dbReference type="STRING" id="1549748.WH95_15560"/>
<accession>A0A0M2R2X3</accession>
<dbReference type="AlphaFoldDB" id="A0A0M2R2X3"/>
<organism evidence="4 5">
    <name type="scientific">Kiloniella litopenaei</name>
    <dbReference type="NCBI Taxonomy" id="1549748"/>
    <lineage>
        <taxon>Bacteria</taxon>
        <taxon>Pseudomonadati</taxon>
        <taxon>Pseudomonadota</taxon>
        <taxon>Alphaproteobacteria</taxon>
        <taxon>Rhodospirillales</taxon>
        <taxon>Kiloniellaceae</taxon>
        <taxon>Kiloniella</taxon>
    </lineage>
</organism>
<name>A0A0M2R2X3_9PROT</name>
<dbReference type="Proteomes" id="UP000034491">
    <property type="component" value="Unassembled WGS sequence"/>
</dbReference>
<dbReference type="PANTHER" id="PTHR36925">
    <property type="entry name" value="COBALT-PRECORRIN-6A REDUCTASE"/>
    <property type="match status" value="1"/>
</dbReference>
<reference evidence="4 5" key="1">
    <citation type="submission" date="2015-03" db="EMBL/GenBank/DDBJ databases">
        <title>Genome sequence of Kiloniella sp. P1-1, isolated from the gut microflora of Pacific white shrimp, Penaeus vannamei.</title>
        <authorList>
            <person name="Shao Z."/>
            <person name="Wang L."/>
            <person name="Li X."/>
        </authorList>
    </citation>
    <scope>NUCLEOTIDE SEQUENCE [LARGE SCALE GENOMIC DNA]</scope>
    <source>
        <strain evidence="4 5">P1-1</strain>
    </source>
</reference>
<evidence type="ECO:0008006" key="6">
    <source>
        <dbReference type="Google" id="ProtNLM"/>
    </source>
</evidence>
<comment type="pathway">
    <text evidence="1">Cofactor biosynthesis; adenosylcobalamin biosynthesis.</text>
</comment>
<keyword evidence="2" id="KW-0169">Cobalamin biosynthesis</keyword>
<comment type="caution">
    <text evidence="4">The sequence shown here is derived from an EMBL/GenBank/DDBJ whole genome shotgun (WGS) entry which is preliminary data.</text>
</comment>
<evidence type="ECO:0000256" key="3">
    <source>
        <dbReference type="ARBA" id="ARBA00023002"/>
    </source>
</evidence>
<dbReference type="NCBIfam" id="NF005968">
    <property type="entry name" value="PRK08057.1-2"/>
    <property type="match status" value="1"/>
</dbReference>
<gene>
    <name evidence="4" type="ORF">WH95_15560</name>
</gene>
<dbReference type="GO" id="GO:0009236">
    <property type="term" value="P:cobalamin biosynthetic process"/>
    <property type="evidence" value="ECO:0007669"/>
    <property type="project" value="UniProtKB-UniPathway"/>
</dbReference>
<sequence length="245" mass="27051">MLILGGTTEANQLADRLALNPAYHVTTSRAGVTTDRQKVSGNERLGGFGGIEGLIEYLKTNTIDIVIDATHPFAATITEHAWAACQKVKIPHLILQRPAWEKEESDRWIDVPDMQSAQDYLRSLENSLTVFLTTGQKELNGFTVLKKHTFVARMIEPPATETKAFNLKIILQRGPFSIHDETQLIKENKIDLIVSKNSGGSATSAKIIAARKLNIPVLMIARPSLPPVQVKTTIEDCLEWLGTLS</sequence>
<dbReference type="Pfam" id="PF02571">
    <property type="entry name" value="CbiJ"/>
    <property type="match status" value="1"/>
</dbReference>
<proteinExistence type="predicted"/>
<evidence type="ECO:0000256" key="1">
    <source>
        <dbReference type="ARBA" id="ARBA00004953"/>
    </source>
</evidence>
<dbReference type="PATRIC" id="fig|1549748.8.peg.1872"/>
<dbReference type="GO" id="GO:0016994">
    <property type="term" value="F:precorrin-6A reductase activity"/>
    <property type="evidence" value="ECO:0007669"/>
    <property type="project" value="InterPro"/>
</dbReference>